<evidence type="ECO:0000313" key="2">
    <source>
        <dbReference type="EMBL" id="KAF0935940.1"/>
    </source>
</evidence>
<dbReference type="EMBL" id="SPHZ02000001">
    <property type="protein sequence ID" value="KAF0935940.1"/>
    <property type="molecule type" value="Genomic_DNA"/>
</dbReference>
<evidence type="ECO:0000313" key="3">
    <source>
        <dbReference type="Proteomes" id="UP000479710"/>
    </source>
</evidence>
<feature type="region of interest" description="Disordered" evidence="1">
    <location>
        <begin position="1"/>
        <end position="23"/>
    </location>
</feature>
<dbReference type="AlphaFoldDB" id="A0A6G1FG80"/>
<sequence>MSRVSRTVTVVAPSPPTGTATHLEEDKDNTAHLVPPDLGEARSSSRVEETAAGAWRQRRWQLARLGAEKELMLKGDAQGWRRRSQQLNLATMRLGVIRRCNSRHSQCANHVLHKCSVPLPHYSKHHIWPQKPYNPVYPLGDHPGCLPH</sequence>
<gene>
    <name evidence="2" type="ORF">E2562_036931</name>
</gene>
<name>A0A6G1FG80_9ORYZ</name>
<evidence type="ECO:0000256" key="1">
    <source>
        <dbReference type="SAM" id="MobiDB-lite"/>
    </source>
</evidence>
<keyword evidence="3" id="KW-1185">Reference proteome</keyword>
<reference evidence="2 3" key="1">
    <citation type="submission" date="2019-11" db="EMBL/GenBank/DDBJ databases">
        <title>Whole genome sequence of Oryza granulata.</title>
        <authorList>
            <person name="Li W."/>
        </authorList>
    </citation>
    <scope>NUCLEOTIDE SEQUENCE [LARGE SCALE GENOMIC DNA]</scope>
    <source>
        <strain evidence="3">cv. Menghai</strain>
        <tissue evidence="2">Leaf</tissue>
    </source>
</reference>
<accession>A0A6G1FG80</accession>
<protein>
    <submittedName>
        <fullName evidence="2">Uncharacterized protein</fullName>
    </submittedName>
</protein>
<comment type="caution">
    <text evidence="2">The sequence shown here is derived from an EMBL/GenBank/DDBJ whole genome shotgun (WGS) entry which is preliminary data.</text>
</comment>
<organism evidence="2 3">
    <name type="scientific">Oryza meyeriana var. granulata</name>
    <dbReference type="NCBI Taxonomy" id="110450"/>
    <lineage>
        <taxon>Eukaryota</taxon>
        <taxon>Viridiplantae</taxon>
        <taxon>Streptophyta</taxon>
        <taxon>Embryophyta</taxon>
        <taxon>Tracheophyta</taxon>
        <taxon>Spermatophyta</taxon>
        <taxon>Magnoliopsida</taxon>
        <taxon>Liliopsida</taxon>
        <taxon>Poales</taxon>
        <taxon>Poaceae</taxon>
        <taxon>BOP clade</taxon>
        <taxon>Oryzoideae</taxon>
        <taxon>Oryzeae</taxon>
        <taxon>Oryzinae</taxon>
        <taxon>Oryza</taxon>
        <taxon>Oryza meyeriana</taxon>
    </lineage>
</organism>
<dbReference type="Proteomes" id="UP000479710">
    <property type="component" value="Unassembled WGS sequence"/>
</dbReference>
<proteinExistence type="predicted"/>